<protein>
    <recommendedName>
        <fullName evidence="2">phosphoglycerate mutase (2,3-diphosphoglycerate-dependent)</fullName>
        <ecNumber evidence="2">5.4.2.11</ecNumber>
    </recommendedName>
</protein>
<evidence type="ECO:0000256" key="3">
    <source>
        <dbReference type="ARBA" id="ARBA00023152"/>
    </source>
</evidence>
<evidence type="ECO:0000256" key="5">
    <source>
        <dbReference type="PIRSR" id="PIRSR613078-2"/>
    </source>
</evidence>
<dbReference type="Pfam" id="PF00300">
    <property type="entry name" value="His_Phos_1"/>
    <property type="match status" value="1"/>
</dbReference>
<gene>
    <name evidence="7" type="ORF">FGO68_gene3105</name>
</gene>
<feature type="binding site" evidence="5">
    <location>
        <begin position="149"/>
        <end position="150"/>
    </location>
    <ligand>
        <name>substrate</name>
    </ligand>
</feature>
<proteinExistence type="inferred from homology"/>
<evidence type="ECO:0000256" key="1">
    <source>
        <dbReference type="ARBA" id="ARBA00006717"/>
    </source>
</evidence>
<comment type="similarity">
    <text evidence="1">Belongs to the phosphoglycerate mutase family. BPG-dependent PGAM subfamily.</text>
</comment>
<dbReference type="NCBIfam" id="TIGR01258">
    <property type="entry name" value="pgm_1"/>
    <property type="match status" value="2"/>
</dbReference>
<dbReference type="SMART" id="SM00855">
    <property type="entry name" value="PGAM"/>
    <property type="match status" value="1"/>
</dbReference>
<evidence type="ECO:0000313" key="7">
    <source>
        <dbReference type="EMBL" id="TNV76164.1"/>
    </source>
</evidence>
<dbReference type="InterPro" id="IPR029033">
    <property type="entry name" value="His_PPase_superfam"/>
</dbReference>
<dbReference type="InterPro" id="IPR005952">
    <property type="entry name" value="Phosphogly_mut1"/>
</dbReference>
<sequence>MKKSLGTKIHRVVFVRHGESTWNKENRFTGWTDVQLTPNGIEEAKFAGQLLKQNGFQFDVAFTSVLTRAIMTYNNIATELGCHYIPPPELTLEDERHPQHDPRYQGLPLDVLPKTESLKITVDRVLPYWYDSICPQVLQGKNVIVVAHGNSLRAIVKHLSQMSDKDIIKYNIPTACPLVYEFDETLKPIKNYYLLNEKELKERMEAVANQAKAKL</sequence>
<dbReference type="SUPFAM" id="SSF53254">
    <property type="entry name" value="Phosphoglycerate mutase-like"/>
    <property type="match status" value="1"/>
</dbReference>
<evidence type="ECO:0000256" key="6">
    <source>
        <dbReference type="PIRSR" id="PIRSR613078-3"/>
    </source>
</evidence>
<evidence type="ECO:0000256" key="4">
    <source>
        <dbReference type="ARBA" id="ARBA00023235"/>
    </source>
</evidence>
<keyword evidence="4" id="KW-0413">Isomerase</keyword>
<keyword evidence="3" id="KW-0324">Glycolysis</keyword>
<keyword evidence="8" id="KW-1185">Reference proteome</keyword>
<feature type="binding site" evidence="5">
    <location>
        <begin position="16"/>
        <end position="23"/>
    </location>
    <ligand>
        <name>substrate</name>
    </ligand>
</feature>
<dbReference type="Gene3D" id="3.40.50.1240">
    <property type="entry name" value="Phosphoglycerate mutase-like"/>
    <property type="match status" value="2"/>
</dbReference>
<feature type="binding site" evidence="5">
    <location>
        <position position="68"/>
    </location>
    <ligand>
        <name>substrate</name>
    </ligand>
</feature>
<dbReference type="EMBL" id="RRYP01014070">
    <property type="protein sequence ID" value="TNV76164.1"/>
    <property type="molecule type" value="Genomic_DNA"/>
</dbReference>
<dbReference type="EC" id="5.4.2.11" evidence="2"/>
<dbReference type="OrthoDB" id="354304at2759"/>
<evidence type="ECO:0000256" key="2">
    <source>
        <dbReference type="ARBA" id="ARBA00012028"/>
    </source>
</evidence>
<dbReference type="PIRSF" id="PIRSF000709">
    <property type="entry name" value="6PFK_2-Ptase"/>
    <property type="match status" value="1"/>
</dbReference>
<accession>A0A8J8NKF3</accession>
<name>A0A8J8NKF3_HALGN</name>
<dbReference type="AlphaFoldDB" id="A0A8J8NKF3"/>
<dbReference type="Proteomes" id="UP000785679">
    <property type="component" value="Unassembled WGS sequence"/>
</dbReference>
<dbReference type="CDD" id="cd07067">
    <property type="entry name" value="HP_PGM_like"/>
    <property type="match status" value="1"/>
</dbReference>
<dbReference type="GO" id="GO:0006096">
    <property type="term" value="P:glycolytic process"/>
    <property type="evidence" value="ECO:0007669"/>
    <property type="project" value="UniProtKB-KW"/>
</dbReference>
<feature type="binding site" evidence="5">
    <location>
        <begin position="29"/>
        <end position="30"/>
    </location>
    <ligand>
        <name>substrate</name>
    </ligand>
</feature>
<organism evidence="7 8">
    <name type="scientific">Halteria grandinella</name>
    <dbReference type="NCBI Taxonomy" id="5974"/>
    <lineage>
        <taxon>Eukaryota</taxon>
        <taxon>Sar</taxon>
        <taxon>Alveolata</taxon>
        <taxon>Ciliophora</taxon>
        <taxon>Intramacronucleata</taxon>
        <taxon>Spirotrichea</taxon>
        <taxon>Stichotrichia</taxon>
        <taxon>Sporadotrichida</taxon>
        <taxon>Halteriidae</taxon>
        <taxon>Halteria</taxon>
    </lineage>
</organism>
<dbReference type="PANTHER" id="PTHR11931">
    <property type="entry name" value="PHOSPHOGLYCERATE MUTASE"/>
    <property type="match status" value="1"/>
</dbReference>
<dbReference type="InterPro" id="IPR013078">
    <property type="entry name" value="His_Pase_superF_clade-1"/>
</dbReference>
<feature type="site" description="Transition state stabilizer" evidence="6">
    <location>
        <position position="148"/>
    </location>
</feature>
<comment type="caution">
    <text evidence="7">The sequence shown here is derived from an EMBL/GenBank/DDBJ whole genome shotgun (WGS) entry which is preliminary data.</text>
</comment>
<reference evidence="7" key="1">
    <citation type="submission" date="2019-06" db="EMBL/GenBank/DDBJ databases">
        <authorList>
            <person name="Zheng W."/>
        </authorList>
    </citation>
    <scope>NUCLEOTIDE SEQUENCE</scope>
    <source>
        <strain evidence="7">QDHG01</strain>
    </source>
</reference>
<evidence type="ECO:0000313" key="8">
    <source>
        <dbReference type="Proteomes" id="UP000785679"/>
    </source>
</evidence>
<dbReference type="GO" id="GO:0004619">
    <property type="term" value="F:phosphoglycerate mutase activity"/>
    <property type="evidence" value="ECO:0007669"/>
    <property type="project" value="UniProtKB-EC"/>
</dbReference>